<dbReference type="SUPFAM" id="SSF52540">
    <property type="entry name" value="P-loop containing nucleoside triphosphate hydrolases"/>
    <property type="match status" value="2"/>
</dbReference>
<evidence type="ECO:0000313" key="7">
    <source>
        <dbReference type="Proteomes" id="UP001058533"/>
    </source>
</evidence>
<protein>
    <submittedName>
        <fullName evidence="6">AAA domain-containing protein</fullName>
    </submittedName>
</protein>
<dbReference type="SMART" id="SM00487">
    <property type="entry name" value="DEXDc"/>
    <property type="match status" value="2"/>
</dbReference>
<dbReference type="PROSITE" id="PS51194">
    <property type="entry name" value="HELICASE_CTER"/>
    <property type="match status" value="1"/>
</dbReference>
<keyword evidence="7" id="KW-1185">Reference proteome</keyword>
<evidence type="ECO:0000256" key="2">
    <source>
        <dbReference type="ARBA" id="ARBA00022801"/>
    </source>
</evidence>
<keyword evidence="1" id="KW-0547">Nucleotide-binding</keyword>
<organism evidence="6 7">
    <name type="scientific">Sphingomonas qomolangmaensis</name>
    <dbReference type="NCBI Taxonomy" id="2918765"/>
    <lineage>
        <taxon>Bacteria</taxon>
        <taxon>Pseudomonadati</taxon>
        <taxon>Pseudomonadota</taxon>
        <taxon>Alphaproteobacteria</taxon>
        <taxon>Sphingomonadales</taxon>
        <taxon>Sphingomonadaceae</taxon>
        <taxon>Sphingomonas</taxon>
    </lineage>
</organism>
<keyword evidence="3" id="KW-0347">Helicase</keyword>
<dbReference type="InterPro" id="IPR027417">
    <property type="entry name" value="P-loop_NTPase"/>
</dbReference>
<evidence type="ECO:0000256" key="1">
    <source>
        <dbReference type="ARBA" id="ARBA00022741"/>
    </source>
</evidence>
<feature type="domain" description="Helicase C-terminal" evidence="5">
    <location>
        <begin position="1204"/>
        <end position="1377"/>
    </location>
</feature>
<dbReference type="Proteomes" id="UP001058533">
    <property type="component" value="Chromosome"/>
</dbReference>
<dbReference type="CDD" id="cd18808">
    <property type="entry name" value="SF1_C_Upf1"/>
    <property type="match status" value="1"/>
</dbReference>
<keyword evidence="4" id="KW-0067">ATP-binding</keyword>
<dbReference type="EMBL" id="CP101740">
    <property type="protein sequence ID" value="UUL82536.1"/>
    <property type="molecule type" value="Genomic_DNA"/>
</dbReference>
<dbReference type="InterPro" id="IPR047187">
    <property type="entry name" value="SF1_C_Upf1"/>
</dbReference>
<sequence length="2129" mass="233025">MSASDDVLEFLRDLPAFARGADAPEVWLAALEQFAEPMLAAAGDFPLREAQVSAWRGLASERAGLILGPPGTGKTHLLAWLVLGYVLACQAAGRPCRVLVSAFTRAAIGNLLDSVAKRVGAYGVELPLVYLGSAPPDGLAGGILHIERTGPAGLKDAVDRIRAPHLVVGASVWTIYKLLHSGRLPGASGMFAPAFDLICIDEASQMPLGHGLIALGALAPAGRVVVAGDNKQLPPIRVSRAVEIEGRNLGGSLYEYLKSAEAREFALEETFRLNEPLTRFPEANFYQGKFRSTDETKARRLPLAQGWASNLTEWERVVLDPDWPICVLVHEGPSAATRNPFEAGIVARLTKVLRASILGESGTAPCDAREFWRERMAVVSPHRAHNQEIAALLSSDGEVPFVETVDRIQGKERDCVILSYCVADPEFALAEAAFIFSPERLNVATTRARSKLIVLISRKLLEATPSDQDALDQAELMREFVASCAPKGKIAVQDAAGRSIGIEVMVSGFDETPVLADLKPEPVAIPAAGMAPALQAVYDAVDQLSLGSSFNNVAFGRLRQHLARDERSVFTDLVSLHHLGWISLQQRSGNNGPWWAAQPFPQPRRVFTHDDPDFALRVEEAIIGARSGRKAPYYDRVRERFAWMTKEGDDQLFRHLQDLAQTGFIRLMSEGGGIRVELAERRRQAEAPDSAALPELSDDDFIVLNALEAIEADQINFGILESWISPQRLADILERPRSAVGLSVGRLVAHGYAMLAEEQRLRSRMGELARELRYVKQRFRQDDASARPYLVRSLKVELRDRNKPNRDVKLAGVLEGLRTRFAAKPDVLRALDGVAAMLAGQWGDDPAIAGFQKRAFDEILTAWHGDGSTQIVISADTGSGKTEAACLPMITAAAADRLAGMQGTRAVIAYPRVRLAANQAQRLTKYLAALNAIDGMPLLTIGLQVAAVPRRFDRLHADDVARGWRTAAPGKLDFPFFGCPECEAPLLLDIAAGEEGADRLDCLGCGWRFNGWVGSKAGLMQAPPAFFLPTTDSLHQWMHNPDYGRIFGDQPGFAAPRAVLADEIHLFSHIHGAQVGHAFRRLIHRATVNAGGMAPLAIGMSATLGDPAMAWGRLIGNDAVTAIRPLPTESDTNPRGREYFFFIQPEVESRGSDIAGASTTIQSVMCLAHGMRRRTGKAGGYRSLVFLDSIDKLRRMHSAFVDAEEEQNLFALRTERYPDDPVTGTPQRECCRQPHGCDRFEDGECWFFAATDKFQITTHGALQPGSPLQVANQPISSATEGKVDALIKSSDILFATSSLEVGFDDPDMTMVFQHYAPQSLASFIQRKGRGGRGIDDRPMTGVTLSLYSPRDSWWFNHPREMIEPPSFDVPINPDNHFVVRGQVLATMLDGLAAYASRTGAPALDLQGKPTQAALANAEAFVVDLFGADIADRLDLGSLAEFWEKAGANLAGADLDERRRIPDLRAALEWVPQRLFDTINLPELYARTGSAGEGKREDIMLGLAATAPGNVTRRFHPTEAYWLPPTNGRAPWLGADDFAAAERWPYQAGADALRAELPLEGRERVGDRLLPEFARPRQISLEKLGFFVGADWQTRWICEVTGEGPVIRHSEDLQLRPRRISHESRGVLRGFPIVAAKVDKGRTLDLGGAETWLKNLSTYVGDGLGRANSGLAVLRLYWGADSEIRVEDRREDPVVFSQTFTAPGTDDTLLHGFHVSTEGVQFRLDSARLDAFVAEERVRLADAAPDRRWFMNQWMRHLVEARARAIGMNGYEAQRGAELFAAAAGEPTLRKRLNTLLSYWDADDLAALFEDTRATLLSQHPLLSARRVQRVAAALGSFAFRDMFKAVLAEMKDDQAFSGYLRTLVLHSIAQRLKLGFLLSGGGDDRRVVSHVKLPVQFGAEIPTESADVITIAELGELGDGTTRAFEANLTNFAQLLTEGFLTRCPAAEEDALAARFFASPAEHASWRAMDPTRADHLAEIAHALGRADGRLPAAMIRTLFGHEEIGANQFALYDLATEIEQVVATLFTRGGREPTAWEVTSAAVGQAEAGSGELGRLLEAYRGVDHANLDDSLSPEMRLADQVYRLAARQCVDGCRACLHLESDLMTQSLMASSVSRRLLTRFLEKPDV</sequence>
<evidence type="ECO:0000256" key="4">
    <source>
        <dbReference type="ARBA" id="ARBA00022840"/>
    </source>
</evidence>
<dbReference type="Gene3D" id="3.40.50.300">
    <property type="entry name" value="P-loop containing nucleotide triphosphate hydrolases"/>
    <property type="match status" value="4"/>
</dbReference>
<dbReference type="PANTHER" id="PTHR43788:SF8">
    <property type="entry name" value="DNA-BINDING PROTEIN SMUBP-2"/>
    <property type="match status" value="1"/>
</dbReference>
<dbReference type="Pfam" id="PF00270">
    <property type="entry name" value="DEAD"/>
    <property type="match status" value="1"/>
</dbReference>
<dbReference type="PANTHER" id="PTHR43788">
    <property type="entry name" value="DNA2/NAM7 HELICASE FAMILY MEMBER"/>
    <property type="match status" value="1"/>
</dbReference>
<dbReference type="InterPro" id="IPR001650">
    <property type="entry name" value="Helicase_C-like"/>
</dbReference>
<accession>A0ABY5L8Q6</accession>
<evidence type="ECO:0000259" key="5">
    <source>
        <dbReference type="PROSITE" id="PS51194"/>
    </source>
</evidence>
<dbReference type="InterPro" id="IPR050534">
    <property type="entry name" value="Coronavir_polyprotein_1ab"/>
</dbReference>
<dbReference type="Pfam" id="PF13087">
    <property type="entry name" value="AAA_12"/>
    <property type="match status" value="1"/>
</dbReference>
<dbReference type="RefSeq" id="WP_256506373.1">
    <property type="nucleotide sequence ID" value="NZ_CP101740.1"/>
</dbReference>
<dbReference type="Pfam" id="PF13245">
    <property type="entry name" value="AAA_19"/>
    <property type="match status" value="1"/>
</dbReference>
<proteinExistence type="predicted"/>
<dbReference type="InterPro" id="IPR041679">
    <property type="entry name" value="DNA2/NAM7-like_C"/>
</dbReference>
<dbReference type="Pfam" id="PF00271">
    <property type="entry name" value="Helicase_C"/>
    <property type="match status" value="1"/>
</dbReference>
<evidence type="ECO:0000256" key="3">
    <source>
        <dbReference type="ARBA" id="ARBA00022806"/>
    </source>
</evidence>
<gene>
    <name evidence="6" type="ORF">NMP03_15415</name>
</gene>
<dbReference type="InterPro" id="IPR011545">
    <property type="entry name" value="DEAD/DEAH_box_helicase_dom"/>
</dbReference>
<reference evidence="6" key="1">
    <citation type="submission" date="2022-07" db="EMBL/GenBank/DDBJ databases">
        <title>Sphingomonas sp. nov., a novel bacterium isolated from the north slope of the Mount Everest.</title>
        <authorList>
            <person name="Cui X."/>
            <person name="Liu Y."/>
        </authorList>
    </citation>
    <scope>NUCLEOTIDE SEQUENCE</scope>
    <source>
        <strain evidence="6">S5-59</strain>
    </source>
</reference>
<dbReference type="InterPro" id="IPR014001">
    <property type="entry name" value="Helicase_ATP-bd"/>
</dbReference>
<keyword evidence="2" id="KW-0378">Hydrolase</keyword>
<name>A0ABY5L8Q6_9SPHN</name>
<evidence type="ECO:0000313" key="6">
    <source>
        <dbReference type="EMBL" id="UUL82536.1"/>
    </source>
</evidence>